<dbReference type="PROSITE" id="PS51196">
    <property type="entry name" value="SECA_MOTOR_DEAD"/>
    <property type="match status" value="1"/>
</dbReference>
<dbReference type="InterPro" id="IPR027417">
    <property type="entry name" value="P-loop_NTPase"/>
</dbReference>
<keyword evidence="3" id="KW-0378">Hydrolase</keyword>
<keyword evidence="3" id="KW-0547">Nucleotide-binding</keyword>
<keyword evidence="5" id="KW-1185">Reference proteome</keyword>
<dbReference type="SUPFAM" id="SSF53300">
    <property type="entry name" value="vWA-like"/>
    <property type="match status" value="1"/>
</dbReference>
<organism evidence="3">
    <name type="scientific">Hexamita inflata</name>
    <dbReference type="NCBI Taxonomy" id="28002"/>
    <lineage>
        <taxon>Eukaryota</taxon>
        <taxon>Metamonada</taxon>
        <taxon>Diplomonadida</taxon>
        <taxon>Hexamitidae</taxon>
        <taxon>Hexamitinae</taxon>
        <taxon>Hexamita</taxon>
    </lineage>
</organism>
<dbReference type="EMBL" id="CATOUU010000062">
    <property type="protein sequence ID" value="CAI9914927.1"/>
    <property type="molecule type" value="Genomic_DNA"/>
</dbReference>
<evidence type="ECO:0000313" key="4">
    <source>
        <dbReference type="EMBL" id="CAL6025648.1"/>
    </source>
</evidence>
<dbReference type="GO" id="GO:0004386">
    <property type="term" value="F:helicase activity"/>
    <property type="evidence" value="ECO:0007669"/>
    <property type="project" value="UniProtKB-KW"/>
</dbReference>
<feature type="compositionally biased region" description="Basic and acidic residues" evidence="1">
    <location>
        <begin position="50"/>
        <end position="646"/>
    </location>
</feature>
<keyword evidence="3" id="KW-0067">ATP-binding</keyword>
<reference evidence="3" key="1">
    <citation type="submission" date="2023-06" db="EMBL/GenBank/DDBJ databases">
        <authorList>
            <person name="Kurt Z."/>
        </authorList>
    </citation>
    <scope>NUCLEOTIDE SEQUENCE</scope>
</reference>
<evidence type="ECO:0000313" key="3">
    <source>
        <dbReference type="EMBL" id="CAI9914927.1"/>
    </source>
</evidence>
<feature type="compositionally biased region" description="Basic and acidic residues" evidence="1">
    <location>
        <begin position="1"/>
        <end position="11"/>
    </location>
</feature>
<reference evidence="4 5" key="2">
    <citation type="submission" date="2024-07" db="EMBL/GenBank/DDBJ databases">
        <authorList>
            <person name="Akdeniz Z."/>
        </authorList>
    </citation>
    <scope>NUCLEOTIDE SEQUENCE [LARGE SCALE GENOMIC DNA]</scope>
</reference>
<feature type="compositionally biased region" description="Basic and acidic residues" evidence="1">
    <location>
        <begin position="696"/>
        <end position="705"/>
    </location>
</feature>
<dbReference type="Gene3D" id="3.40.50.300">
    <property type="entry name" value="P-loop containing nucleotide triphosphate hydrolases"/>
    <property type="match status" value="2"/>
</dbReference>
<dbReference type="SUPFAM" id="SSF52540">
    <property type="entry name" value="P-loop containing nucleoside triphosphate hydrolases"/>
    <property type="match status" value="3"/>
</dbReference>
<feature type="region of interest" description="Disordered" evidence="1">
    <location>
        <begin position="660"/>
        <end position="746"/>
    </location>
</feature>
<feature type="compositionally biased region" description="Polar residues" evidence="1">
    <location>
        <begin position="660"/>
        <end position="678"/>
    </location>
</feature>
<comment type="caution">
    <text evidence="3">The sequence shown here is derived from an EMBL/GenBank/DDBJ whole genome shotgun (WGS) entry which is preliminary data.</text>
</comment>
<gene>
    <name evidence="3" type="ORF">HINF_LOCUS2572</name>
    <name evidence="4" type="ORF">HINF_LOCUS30463</name>
</gene>
<keyword evidence="3" id="KW-0347">Helicase</keyword>
<evidence type="ECO:0000313" key="5">
    <source>
        <dbReference type="Proteomes" id="UP001642409"/>
    </source>
</evidence>
<accession>A0AA86N8J8</accession>
<feature type="compositionally biased region" description="Basic and acidic residues" evidence="1">
    <location>
        <begin position="718"/>
        <end position="746"/>
    </location>
</feature>
<dbReference type="InterPro" id="IPR036465">
    <property type="entry name" value="vWFA_dom_sf"/>
</dbReference>
<feature type="compositionally biased region" description="Basic and acidic residues" evidence="1">
    <location>
        <begin position="21"/>
        <end position="30"/>
    </location>
</feature>
<dbReference type="InterPro" id="IPR014018">
    <property type="entry name" value="SecA_motor_DEAD"/>
</dbReference>
<name>A0AA86N8J8_9EUKA</name>
<dbReference type="PANTHER" id="PTHR38758">
    <property type="entry name" value="PUTATIVE-RELATED"/>
    <property type="match status" value="1"/>
</dbReference>
<evidence type="ECO:0000256" key="1">
    <source>
        <dbReference type="SAM" id="MobiDB-lite"/>
    </source>
</evidence>
<dbReference type="PANTHER" id="PTHR38758:SF1">
    <property type="entry name" value="PROTEIN, PUTATIVE-RELATED"/>
    <property type="match status" value="1"/>
</dbReference>
<proteinExistence type="predicted"/>
<feature type="domain" description="SecA family profile" evidence="2">
    <location>
        <begin position="2770"/>
        <end position="3354"/>
    </location>
</feature>
<protein>
    <submittedName>
        <fullName evidence="3">Helicase-related protein</fullName>
    </submittedName>
    <submittedName>
        <fullName evidence="4">Helicase-related_protein</fullName>
    </submittedName>
</protein>
<evidence type="ECO:0000259" key="2">
    <source>
        <dbReference type="PROSITE" id="PS51196"/>
    </source>
</evidence>
<dbReference type="Proteomes" id="UP001642409">
    <property type="component" value="Unassembled WGS sequence"/>
</dbReference>
<dbReference type="EMBL" id="CAXDID020000100">
    <property type="protein sequence ID" value="CAL6025648.1"/>
    <property type="molecule type" value="Genomic_DNA"/>
</dbReference>
<sequence>MQSQNKEKSDDSSVINISISDSEKDEKQQSDDIEIIISSSDEPLNTPAKNSDDIAKAEEEAKTKKADEDAKTKKAEEEAKTKKAEEEAKKKAEEEAKTKKAEEEAKTKKAEEEAKKKKAEEEAKTKKAEEEAKTKKAEEETKTKKAEEEAKKKKAEEEAKTKKADEEAKKKAEEEAKTKKAEEEAKTKKAEEEAKKKAEEEAKTKKAEEEAKTKKAEEEAKKKADEEAKTKKADEEAKKKAEEEAKTKKAEEEAKTKKAEEEAKKKAEEEAKTKKAEEEAKTKKAEEEAKKKKAEEEAKTKKAEEEAKTKKAEEETKTKKAEEEAKKKKAEEEAKTKKADEEAKKKAEEEAKTKKAEEEAKTKKAEEEAKKKKAGEEAKTKKADEEAKKAEEEAKTKKAEEEAKTKKAEEEAKKKKAEEDAKTKKAEEEAKTKKAEEEAKTKKAEEEAKKKKAEEDAKTKKAEEEAKTKKAEEEAKKAEEEAKTKKAEEEAKKKKAEEDAKTKKAEEEAKTKKAEEEAKKAEEEAKTKKAEEEAKTKKAEEEAKKKKAEEDAKTKKAEEEAKTKKAEEEAKTKKAEEEAKKAEEEAKTKKAEEEAKTKKAEEEAKTKKAEEEAKKAEEEAKTKKAEEAKTKKAEEEAKTKKAEEEAKYKKAYEAAMNYSLSGKGQQNVQSNKGKQTEINKPVDIIKPVKTNQDPKVSNKDKKKDQGLLSKLGDLFGAEPEREQAPEKYNEPKKQTEAPKPEPSKEPEIVFDAEFYANQLSDKLEEIIQFCQKKKQIPDKQDFLKIMDKLKICMLKESITDKYTVEITRLIQEKDYKKIYKNYEPIKTRISELRKECQKIKAQKQTEAPKPEPPKEPEIVFNQEDYKLDLPECAQLYVNKLNEKVEETMKTIKEKKLVPDKQEMVSLVDKLKQCLQAESITDACTDEITRLVQEEGDYKKVYKNCETIKTLTSELRKEISPVNFEKLLKLIGNTQQVQHQLKDKEVILLFGNTGVGKSTTIHFLSGEKMMEEEGVIVPCAQQNLPEELKKQLEIFTISKQMKSETQQVNSITLNMSKNKTIVLVDTPGFSDTNGIEVDIANGLTIIEAIKFCKSVKPLVLISSSTLGDRCIQLIKLFETLSGLVENFDDHLPEFSYLFTKYQKSQYKKIIADFKDKKKNLNEAEKSNQKYVQFIKDLIEKLSGIKYDEDSFDDDDNDDQKSFKNSFLILDPVKDDCNQLLNYLVKEPQIITPQSVFKQFVSSESLTQLKNSFQKQELSIIQAIKRADVPIIFQKLNELFLIYHNLNIKECQTIYNKCVKEVKEDIEKQFKQVQKAVQSKSAEDFENLKSQITTLLKYDEIFTKHVQRQDKQSGTKIQNIMQQCFDLIIEQTSSIFNKLSNQMNDNKTIIENSDFNSLKQLCLILKEYFKNIDKHSISSQYDDVALLLQKKLDFIVQRANQHFQQFTMDNNTDNIKQYTQQLIIIQQIANLSNHLQTNFQELYETNSNMISKYLKKNEEVIQSLIDSKIFSQNFQVNLKTCLNIINTLKSNFQFYNQFSDLINTSEKTLIDLSQVYMELLYNTLVQEIQNIYDKQFCIIDITIVKQFSNYIKLQENLVTSISNQNKSINNITQQSYQKIEQLLKDITQQIVNNYSELINTYSEKIDSEKLKALLDITINFCIEFQNNDKIQPKNQLQQCITSIDSLLKQLSSQVKESDSLEKQQIIQAKLHHISNSINSINDQKLQLQYDNVKDQSEQKTSKMLKQIQDRFDSQINELQKEFSEQQIIKFIDDIKQYISMLTVSKNDFFSFDLLKNKIKRDIQKHIIDGIKYICKRSYEKIKRVLTDYNDLLVSNQKSYKQIQDHQIYENFLIIINITRLKSADQAFQKELTEEQTQFIKEQSVKIENMIKIMQKNTTLQKDSLYFQNIIKQVADKLQCLDKFLQKKDQFSKIFIQCQTAINQQQEKLKNDIQNHIKLHNSSSIQENIDRYDTDKDQIQSFTQFAKQLLESEVNSLQSIVISEMNGISIDSFNSFAFNSVLQKVDAISYLSSVKSLNNEFFIDQGLLSTIIQTIQSRINVENARDKLKKNEFAFQHEEVLLKTVQDIAKIFSQLKNETAKNKLLKTTDQFTKFVGEVQNTISRELQECDVKYKIFDGRNIQFENYSQNIFLNLKEAQQFHNKYTEKYKFMTESLRDQVKNLMESMKHFNTLEVIMIMEQLDKLPFEQEITQQIQNQIENCKQEQIQKQKVIYQQTLTAQSLKQIVELYVFYSKQTPTEYYGMQLTQLKIQEKQKETANIVNQQVEKAELHPVFIQMTMEWNEWTNYLSELKQMTCQNKYFQNLFTDTKTDSMLQDILQKVGQIIQTSIQKINVFSNTLELNQVNNNNSLTLTKLYDNLKKFADIMYIEHNFALALINTNNKTKNVVNIYTKLLQIFENITKNFNICLSQQTIKIQDLNTILEVSQQAEVLHNDLLKFSKEQACQKYDAKFQAFINTKSFTQMKDELMSLVGKASSNIQTQFLNAATLTINAQDRDKFYAELYVSFTKLQQFQHVKYIFNGFNAQSQAGTIEYFKSQMQDIFNQTCEKLKFIPHADKQFQQNFNSYYDNLRSIKTNFQNIPELTQLTEQYRTQIVSHFQYQNLELKMNALLNTNDMANVCETLILYKSMTIDIPEFTELIAKKIDQTLKDISAQNQGAHKIIILGNYLTSSQNQYAKLILQDNQQFQGRQIAARNDITGSFTIEDILSDAIDEKLYEEQGIVRPRGLQLKQVRGVNTKLEGVKFNKEQLNAHYKTFRSFYEYFVNNNMQNKQQILDAVNIFRQYVSKQTAQYIMTVEEKIQLMAYIFAYFTASNSDYFQQSQDKDQRRYSLLLQPHAAQIIAIMALIGIPMNESSSNILKNQLSQVLTGEGKSIILAATAIIFVIMGYDVHCACYSEYLSKRDYESFFELFTAFQVQDNIVYGTFNQICEIQINKKCDIRDLTRQLIESGTMVNKNKQVAQRPQILMIDEVDVFFNKDFYGNVYQPMAKIQDKYVQALIDYIWKNKDDKEKMKKTTIMDSPAYKDCCSRVNVDMLNEALKDLMNDVRTFHEREYIVHNGLIGYKDQDKISTTITYGYQTLFAYYEAVGKNQVKPEELNARKCLYFSCGNYSYAEIPEQYNYIIGVTGTLETLTNAQMEILTQKYRIQQFSFIPSVFGYNKLDFKDSKEYINITSQKSFFIEIVKEINKRKKPSKLVPVLVFFESRQILREFYDSEQFKNIHNYGQIKILDESVSTQDKDSIVKQAVQQGSVTLITKELGRGTDFICYDKSIDALGGVHVIQTFFSDELSEEVQIKGRTARQSSTGSYSMVLLDSGLEKYKIDNKFVQFMHDSGKYYTEIDPRRRTYFDEQYPEMMKFVKVIMEDHKKAQEYLSHLQKNEIMQAIQFLTEKNKCLVRRQKCKTLLLLDATLSMDKLLEKTKETIKTVFSNAYEILMKKNYDDPFEMMVGVYRNYADGKDDLFQHSAWESKPDSLKAFIDNIDAKGGSQEGQEAIEVGLNYANLERNNGLNQVIIIGDAPPNSKYQIKLARKKKGDSHWIGTEFENPCYYQDELKQLKEAEAPVHTLFMKPAAEKEFKEISRETNGESKALDIDAPKAADDLQTFIAEKIMQRIGGDDFVSAYRAQFRQGNVK</sequence>
<feature type="region of interest" description="Disordered" evidence="1">
    <location>
        <begin position="1"/>
        <end position="646"/>
    </location>
</feature>